<dbReference type="EMBL" id="CP000828">
    <property type="protein sequence ID" value="ABW27618.1"/>
    <property type="molecule type" value="Genomic_DNA"/>
</dbReference>
<organism evidence="1 2">
    <name type="scientific">Acaryochloris marina (strain MBIC 11017)</name>
    <dbReference type="NCBI Taxonomy" id="329726"/>
    <lineage>
        <taxon>Bacteria</taxon>
        <taxon>Bacillati</taxon>
        <taxon>Cyanobacteriota</taxon>
        <taxon>Cyanophyceae</taxon>
        <taxon>Acaryochloridales</taxon>
        <taxon>Acaryochloridaceae</taxon>
        <taxon>Acaryochloris</taxon>
    </lineage>
</organism>
<evidence type="ECO:0000313" key="1">
    <source>
        <dbReference type="EMBL" id="ABW27618.1"/>
    </source>
</evidence>
<sequence length="214" mass="23497">MVNPATNPTTTKTTSLSDFVADFPQSKDPKICKLAEDFADRLLDKECEAKEFIIDAGHPHPHAKDPKAKVCKPADIPELAPCFQIHWGDGPKDMIETTDTECLCITACNPYSNVTFKDLTVVISVVTKADGTPVPELPDGTPSVYIKPAKFVCFGDLPPCDPHKPDKQSCLSRELVLVSCGAKEGDYCFKILYCYSIHFDLKGVEKFKLPLCAS</sequence>
<reference evidence="1 2" key="1">
    <citation type="journal article" date="2008" name="Proc. Natl. Acad. Sci. U.S.A.">
        <title>Niche adaptation and genome expansion in the chlorophyll d-producing cyanobacterium Acaryochloris marina.</title>
        <authorList>
            <person name="Swingley W.D."/>
            <person name="Chen M."/>
            <person name="Cheung P.C."/>
            <person name="Conrad A.L."/>
            <person name="Dejesa L.C."/>
            <person name="Hao J."/>
            <person name="Honchak B.M."/>
            <person name="Karbach L.E."/>
            <person name="Kurdoglu A."/>
            <person name="Lahiri S."/>
            <person name="Mastrian S.D."/>
            <person name="Miyashita H."/>
            <person name="Page L."/>
            <person name="Ramakrishna P."/>
            <person name="Satoh S."/>
            <person name="Sattley W.M."/>
            <person name="Shimada Y."/>
            <person name="Taylor H.L."/>
            <person name="Tomo T."/>
            <person name="Tsuchiya T."/>
            <person name="Wang Z.T."/>
            <person name="Raymond J."/>
            <person name="Mimuro M."/>
            <person name="Blankenship R.E."/>
            <person name="Touchman J.W."/>
        </authorList>
    </citation>
    <scope>NUCLEOTIDE SEQUENCE [LARGE SCALE GENOMIC DNA]</scope>
    <source>
        <strain evidence="2">MBIC 11017</strain>
    </source>
</reference>
<name>B0C6R2_ACAM1</name>
<dbReference type="RefSeq" id="WP_012163072.1">
    <property type="nucleotide sequence ID" value="NC_009925.1"/>
</dbReference>
<proteinExistence type="predicted"/>
<gene>
    <name evidence="1" type="ordered locus">AM1_2611</name>
</gene>
<dbReference type="KEGG" id="amr:AM1_2611"/>
<evidence type="ECO:0000313" key="2">
    <source>
        <dbReference type="Proteomes" id="UP000000268"/>
    </source>
</evidence>
<accession>B0C6R2</accession>
<dbReference type="Proteomes" id="UP000000268">
    <property type="component" value="Chromosome"/>
</dbReference>
<dbReference type="eggNOG" id="COG2304">
    <property type="taxonomic scope" value="Bacteria"/>
</dbReference>
<dbReference type="HOGENOM" id="CLU_1286416_0_0_3"/>
<keyword evidence="2" id="KW-1185">Reference proteome</keyword>
<protein>
    <submittedName>
        <fullName evidence="1">Uncharacterized protein</fullName>
    </submittedName>
</protein>
<dbReference type="AlphaFoldDB" id="B0C6R2"/>